<name>A0ABY7DCC2_MYAAR</name>
<evidence type="ECO:0008006" key="3">
    <source>
        <dbReference type="Google" id="ProtNLM"/>
    </source>
</evidence>
<dbReference type="Proteomes" id="UP001164746">
    <property type="component" value="Chromosome 1"/>
</dbReference>
<accession>A0ABY7DCC2</accession>
<reference evidence="1" key="1">
    <citation type="submission" date="2022-11" db="EMBL/GenBank/DDBJ databases">
        <title>Centuries of genome instability and evolution in soft-shell clam transmissible cancer (bioRxiv).</title>
        <authorList>
            <person name="Hart S.F.M."/>
            <person name="Yonemitsu M.A."/>
            <person name="Giersch R.M."/>
            <person name="Beal B.F."/>
            <person name="Arriagada G."/>
            <person name="Davis B.W."/>
            <person name="Ostrander E.A."/>
            <person name="Goff S.P."/>
            <person name="Metzger M.J."/>
        </authorList>
    </citation>
    <scope>NUCLEOTIDE SEQUENCE</scope>
    <source>
        <strain evidence="1">MELC-2E11</strain>
        <tissue evidence="1">Siphon/mantle</tissue>
    </source>
</reference>
<proteinExistence type="predicted"/>
<sequence>MHIMRILKLNSYLHRLSERALYCDTDSITFTSGPGPLKPTPGDYLGDLTDEVPWTKETRIKGTSNESVVKITHSKIFGDVTNTALFTISKGKSIRYK</sequence>
<dbReference type="EMBL" id="CP111012">
    <property type="protein sequence ID" value="WAQ94938.1"/>
    <property type="molecule type" value="Genomic_DNA"/>
</dbReference>
<dbReference type="InterPro" id="IPR023211">
    <property type="entry name" value="DNA_pol_palm_dom_sf"/>
</dbReference>
<evidence type="ECO:0000313" key="2">
    <source>
        <dbReference type="Proteomes" id="UP001164746"/>
    </source>
</evidence>
<evidence type="ECO:0000313" key="1">
    <source>
        <dbReference type="EMBL" id="WAQ94938.1"/>
    </source>
</evidence>
<dbReference type="SUPFAM" id="SSF56672">
    <property type="entry name" value="DNA/RNA polymerases"/>
    <property type="match status" value="1"/>
</dbReference>
<protein>
    <recommendedName>
        <fullName evidence="3">DNA-directed DNA polymerase</fullName>
    </recommendedName>
</protein>
<dbReference type="Gene3D" id="3.90.1600.10">
    <property type="entry name" value="Palm domain of DNA polymerase"/>
    <property type="match status" value="1"/>
</dbReference>
<gene>
    <name evidence="1" type="ORF">MAR_007409</name>
</gene>
<dbReference type="InterPro" id="IPR043502">
    <property type="entry name" value="DNA/RNA_pol_sf"/>
</dbReference>
<keyword evidence="2" id="KW-1185">Reference proteome</keyword>
<organism evidence="1 2">
    <name type="scientific">Mya arenaria</name>
    <name type="common">Soft-shell clam</name>
    <dbReference type="NCBI Taxonomy" id="6604"/>
    <lineage>
        <taxon>Eukaryota</taxon>
        <taxon>Metazoa</taxon>
        <taxon>Spiralia</taxon>
        <taxon>Lophotrochozoa</taxon>
        <taxon>Mollusca</taxon>
        <taxon>Bivalvia</taxon>
        <taxon>Autobranchia</taxon>
        <taxon>Heteroconchia</taxon>
        <taxon>Euheterodonta</taxon>
        <taxon>Imparidentia</taxon>
        <taxon>Neoheterodontei</taxon>
        <taxon>Myida</taxon>
        <taxon>Myoidea</taxon>
        <taxon>Myidae</taxon>
        <taxon>Mya</taxon>
    </lineage>
</organism>